<dbReference type="Pfam" id="PF12900">
    <property type="entry name" value="Pyridox_ox_2"/>
    <property type="match status" value="1"/>
</dbReference>
<dbReference type="Gene3D" id="2.30.110.10">
    <property type="entry name" value="Electron Transport, Fmn-binding Protein, Chain A"/>
    <property type="match status" value="1"/>
</dbReference>
<dbReference type="EMBL" id="AP018164">
    <property type="protein sequence ID" value="BAX91083.1"/>
    <property type="molecule type" value="Genomic_DNA"/>
</dbReference>
<dbReference type="SUPFAM" id="SSF50475">
    <property type="entry name" value="FMN-binding split barrel"/>
    <property type="match status" value="1"/>
</dbReference>
<protein>
    <submittedName>
        <fullName evidence="1">Uncharacterized protein</fullName>
    </submittedName>
</protein>
<dbReference type="Proteomes" id="UP000217736">
    <property type="component" value="Chromosome"/>
</dbReference>
<gene>
    <name evidence="1" type="ORF">MSG_00924</name>
</gene>
<dbReference type="InterPro" id="IPR024747">
    <property type="entry name" value="Pyridox_Oxase-rel"/>
</dbReference>
<accession>A0A1Z4EDQ4</accession>
<dbReference type="AlphaFoldDB" id="A0A1Z4EDQ4"/>
<dbReference type="InterPro" id="IPR012349">
    <property type="entry name" value="Split_barrel_FMN-bd"/>
</dbReference>
<dbReference type="OrthoDB" id="3212118at2"/>
<evidence type="ECO:0000313" key="2">
    <source>
        <dbReference type="Proteomes" id="UP000217736"/>
    </source>
</evidence>
<name>A0A1Z4EDQ4_9MYCO</name>
<sequence>MLKIVNYQGFDGGLGLSRPAPGSKLLSDVEAIQLLDSVSYGRVVFTLNALPAIRPVNHLLDEGRIIIRTRLNASISASTRSSEGMVVAYEADSLDPQTRTGWSVVVTGRARTVTDPDRISRYELLLKPWVNHADTVVAIEPAMITGLRIEPEA</sequence>
<reference evidence="2" key="1">
    <citation type="submission" date="2017-06" db="EMBL/GenBank/DDBJ databases">
        <title>Complete Genome Sequence of Mycobacterium shigaense.</title>
        <authorList>
            <person name="Fukano H."/>
            <person name="Yoshida M."/>
            <person name="Kazumi Y."/>
            <person name="Ogura Y."/>
            <person name="Mitarai S."/>
            <person name="Hayashi T."/>
            <person name="Hoshino Y."/>
        </authorList>
    </citation>
    <scope>NUCLEOTIDE SEQUENCE [LARGE SCALE GENOMIC DNA]</scope>
    <source>
        <strain evidence="2">UN-152</strain>
    </source>
</reference>
<keyword evidence="2" id="KW-1185">Reference proteome</keyword>
<organism evidence="1 2">
    <name type="scientific">Mycobacterium shigaense</name>
    <dbReference type="NCBI Taxonomy" id="722731"/>
    <lineage>
        <taxon>Bacteria</taxon>
        <taxon>Bacillati</taxon>
        <taxon>Actinomycetota</taxon>
        <taxon>Actinomycetes</taxon>
        <taxon>Mycobacteriales</taxon>
        <taxon>Mycobacteriaceae</taxon>
        <taxon>Mycobacterium</taxon>
        <taxon>Mycobacterium simiae complex</taxon>
    </lineage>
</organism>
<proteinExistence type="predicted"/>
<dbReference type="KEGG" id="mshg:MSG_00924"/>
<evidence type="ECO:0000313" key="1">
    <source>
        <dbReference type="EMBL" id="BAX91083.1"/>
    </source>
</evidence>